<feature type="transmembrane region" description="Helical" evidence="6">
    <location>
        <begin position="97"/>
        <end position="115"/>
    </location>
</feature>
<name>A0A0P1BQH1_9BASI</name>
<comment type="subcellular location">
    <subcellularLocation>
        <location evidence="1">Membrane</location>
        <topology evidence="1">Multi-pass membrane protein</topology>
    </subcellularLocation>
</comment>
<feature type="transmembrane region" description="Helical" evidence="6">
    <location>
        <begin position="34"/>
        <end position="53"/>
    </location>
</feature>
<keyword evidence="3 6" id="KW-1133">Transmembrane helix</keyword>
<feature type="transmembrane region" description="Helical" evidence="6">
    <location>
        <begin position="73"/>
        <end position="90"/>
    </location>
</feature>
<dbReference type="AlphaFoldDB" id="A0A0P1BQH1"/>
<keyword evidence="8" id="KW-1185">Reference proteome</keyword>
<evidence type="ECO:0000313" key="8">
    <source>
        <dbReference type="Proteomes" id="UP000054845"/>
    </source>
</evidence>
<evidence type="ECO:0000256" key="1">
    <source>
        <dbReference type="ARBA" id="ARBA00004141"/>
    </source>
</evidence>
<proteinExistence type="predicted"/>
<protein>
    <submittedName>
        <fullName evidence="7">Uncharacterized conserved protein</fullName>
    </submittedName>
</protein>
<evidence type="ECO:0000256" key="4">
    <source>
        <dbReference type="ARBA" id="ARBA00023136"/>
    </source>
</evidence>
<dbReference type="InterPro" id="IPR036259">
    <property type="entry name" value="MFS_trans_sf"/>
</dbReference>
<dbReference type="Pfam" id="PF05978">
    <property type="entry name" value="UNC-93"/>
    <property type="match status" value="1"/>
</dbReference>
<feature type="transmembrane region" description="Helical" evidence="6">
    <location>
        <begin position="284"/>
        <end position="305"/>
    </location>
</feature>
<dbReference type="SUPFAM" id="SSF103473">
    <property type="entry name" value="MFS general substrate transporter"/>
    <property type="match status" value="1"/>
</dbReference>
<organism evidence="7 8">
    <name type="scientific">Ceraceosorus bombacis</name>
    <dbReference type="NCBI Taxonomy" id="401625"/>
    <lineage>
        <taxon>Eukaryota</taxon>
        <taxon>Fungi</taxon>
        <taxon>Dikarya</taxon>
        <taxon>Basidiomycota</taxon>
        <taxon>Ustilaginomycotina</taxon>
        <taxon>Exobasidiomycetes</taxon>
        <taxon>Ceraceosorales</taxon>
        <taxon>Ceraceosoraceae</taxon>
        <taxon>Ceraceosorus</taxon>
    </lineage>
</organism>
<feature type="transmembrane region" description="Helical" evidence="6">
    <location>
        <begin position="317"/>
        <end position="338"/>
    </location>
</feature>
<reference evidence="7 8" key="1">
    <citation type="submission" date="2014-09" db="EMBL/GenBank/DDBJ databases">
        <authorList>
            <person name="Magalhaes I.L.F."/>
            <person name="Oliveira U."/>
            <person name="Santos F.R."/>
            <person name="Vidigal T.H.D.A."/>
            <person name="Brescovit A.D."/>
            <person name="Santos A.J."/>
        </authorList>
    </citation>
    <scope>NUCLEOTIDE SEQUENCE [LARGE SCALE GENOMIC DNA]</scope>
</reference>
<dbReference type="Gene3D" id="1.20.1250.20">
    <property type="entry name" value="MFS general substrate transporter like domains"/>
    <property type="match status" value="1"/>
</dbReference>
<evidence type="ECO:0000256" key="3">
    <source>
        <dbReference type="ARBA" id="ARBA00022989"/>
    </source>
</evidence>
<dbReference type="PANTHER" id="PTHR23294:SF19">
    <property type="entry name" value="DUF895 DOMAIN MEMBRANE PROTEIN-RELATED"/>
    <property type="match status" value="1"/>
</dbReference>
<evidence type="ECO:0000256" key="5">
    <source>
        <dbReference type="SAM" id="MobiDB-lite"/>
    </source>
</evidence>
<evidence type="ECO:0000313" key="7">
    <source>
        <dbReference type="EMBL" id="CEH18709.1"/>
    </source>
</evidence>
<dbReference type="EMBL" id="CCYA01000276">
    <property type="protein sequence ID" value="CEH18709.1"/>
    <property type="molecule type" value="Genomic_DNA"/>
</dbReference>
<dbReference type="PANTHER" id="PTHR23294">
    <property type="entry name" value="ET TRANSLATION PRODUCT-RELATED"/>
    <property type="match status" value="1"/>
</dbReference>
<dbReference type="InterPro" id="IPR010291">
    <property type="entry name" value="Ion_channel_UNC-93"/>
</dbReference>
<evidence type="ECO:0000256" key="2">
    <source>
        <dbReference type="ARBA" id="ARBA00022692"/>
    </source>
</evidence>
<feature type="transmembrane region" description="Helical" evidence="6">
    <location>
        <begin position="359"/>
        <end position="380"/>
    </location>
</feature>
<dbReference type="InterPro" id="IPR051617">
    <property type="entry name" value="UNC-93-like_regulator"/>
</dbReference>
<keyword evidence="4 6" id="KW-0472">Membrane</keyword>
<accession>A0A0P1BQH1</accession>
<sequence length="496" mass="53209">MSDSSEKASSDVGAGEALQSPSPVVKRNPFRSTFFNITILGVACFLSPGLWGATAALGAGGTQSPQLVNASNSATFSLMVVTGLLTPALVRLTSIKTALIIGTTGYAPYAATLYSKSYYGDKANWSIPFGASLCGISAGIFWAAEGAIALTYPEPKNRGRYLSYWLSFRVMGQFVGGAVLLGLNAQANTAGSVSTSTYLVLVILQALAPFVAALISPPEKVQRSDGSPVLLRMHSSLRAEIKNTWKTLTTPRVLLVLPFMWQGTFSESLIGTYAADNFTVRSRALGSLLSAVVGALGVILLGLFLDWRKWSLNTRSKAGFLTIATMQAGWWIFAVVIMNRYNRFKPTYDWVDGPWSSGFALYLLLQLGFNLQYEFMYFIIGGFGNGHEQVVRLASILRATESAGQAVSYGINSTSLRLDAVAGINFALFALSVVPVWFVVRRIGFAADGVTKLYEPPVYAEPEERAQLAAQGVEGALGHDASGKPVPVADENLQRA</sequence>
<feature type="region of interest" description="Disordered" evidence="5">
    <location>
        <begin position="477"/>
        <end position="496"/>
    </location>
</feature>
<dbReference type="GO" id="GO:0016020">
    <property type="term" value="C:membrane"/>
    <property type="evidence" value="ECO:0007669"/>
    <property type="project" value="UniProtKB-SubCell"/>
</dbReference>
<feature type="transmembrane region" description="Helical" evidence="6">
    <location>
        <begin position="127"/>
        <end position="150"/>
    </location>
</feature>
<feature type="transmembrane region" description="Helical" evidence="6">
    <location>
        <begin position="195"/>
        <end position="215"/>
    </location>
</feature>
<dbReference type="OrthoDB" id="196103at2759"/>
<dbReference type="Proteomes" id="UP000054845">
    <property type="component" value="Unassembled WGS sequence"/>
</dbReference>
<feature type="transmembrane region" description="Helical" evidence="6">
    <location>
        <begin position="162"/>
        <end position="183"/>
    </location>
</feature>
<feature type="region of interest" description="Disordered" evidence="5">
    <location>
        <begin position="1"/>
        <end position="21"/>
    </location>
</feature>
<keyword evidence="2 6" id="KW-0812">Transmembrane</keyword>
<evidence type="ECO:0000256" key="6">
    <source>
        <dbReference type="SAM" id="Phobius"/>
    </source>
</evidence>
<feature type="transmembrane region" description="Helical" evidence="6">
    <location>
        <begin position="420"/>
        <end position="440"/>
    </location>
</feature>